<feature type="region of interest" description="Disordered" evidence="1">
    <location>
        <begin position="69"/>
        <end position="90"/>
    </location>
</feature>
<dbReference type="Proteomes" id="UP001501671">
    <property type="component" value="Unassembled WGS sequence"/>
</dbReference>
<evidence type="ECO:0000256" key="1">
    <source>
        <dbReference type="SAM" id="MobiDB-lite"/>
    </source>
</evidence>
<dbReference type="RefSeq" id="WP_345251773.1">
    <property type="nucleotide sequence ID" value="NZ_BAABFO010000027.1"/>
</dbReference>
<accession>A0ABP8HLC0</accession>
<organism evidence="2 3">
    <name type="scientific">Pigmentiphaga soli</name>
    <dbReference type="NCBI Taxonomy" id="1007095"/>
    <lineage>
        <taxon>Bacteria</taxon>
        <taxon>Pseudomonadati</taxon>
        <taxon>Pseudomonadota</taxon>
        <taxon>Betaproteobacteria</taxon>
        <taxon>Burkholderiales</taxon>
        <taxon>Alcaligenaceae</taxon>
        <taxon>Pigmentiphaga</taxon>
    </lineage>
</organism>
<keyword evidence="3" id="KW-1185">Reference proteome</keyword>
<name>A0ABP8HLC0_9BURK</name>
<proteinExistence type="predicted"/>
<evidence type="ECO:0000313" key="2">
    <source>
        <dbReference type="EMBL" id="GAA4340898.1"/>
    </source>
</evidence>
<dbReference type="EMBL" id="BAABFO010000027">
    <property type="protein sequence ID" value="GAA4340898.1"/>
    <property type="molecule type" value="Genomic_DNA"/>
</dbReference>
<protein>
    <submittedName>
        <fullName evidence="2">Uncharacterized protein</fullName>
    </submittedName>
</protein>
<reference evidence="3" key="1">
    <citation type="journal article" date="2019" name="Int. J. Syst. Evol. Microbiol.">
        <title>The Global Catalogue of Microorganisms (GCM) 10K type strain sequencing project: providing services to taxonomists for standard genome sequencing and annotation.</title>
        <authorList>
            <consortium name="The Broad Institute Genomics Platform"/>
            <consortium name="The Broad Institute Genome Sequencing Center for Infectious Disease"/>
            <person name="Wu L."/>
            <person name="Ma J."/>
        </authorList>
    </citation>
    <scope>NUCLEOTIDE SEQUENCE [LARGE SCALE GENOMIC DNA]</scope>
    <source>
        <strain evidence="3">JCM 17666</strain>
    </source>
</reference>
<sequence>MFKWIANIVLDHQPTPERLAERALREARLELFRAEQRVHDALLYANYHRDRVRFLERVKDEGIERVADQGPARQSMLAELKPHPKLASGQ</sequence>
<gene>
    <name evidence="2" type="ORF">GCM10023144_41020</name>
</gene>
<comment type="caution">
    <text evidence="2">The sequence shown here is derived from an EMBL/GenBank/DDBJ whole genome shotgun (WGS) entry which is preliminary data.</text>
</comment>
<evidence type="ECO:0000313" key="3">
    <source>
        <dbReference type="Proteomes" id="UP001501671"/>
    </source>
</evidence>